<name>A0A914WMT6_9BILA</name>
<evidence type="ECO:0000256" key="2">
    <source>
        <dbReference type="SAM" id="MobiDB-lite"/>
    </source>
</evidence>
<feature type="compositionally biased region" description="Basic and acidic residues" evidence="2">
    <location>
        <begin position="402"/>
        <end position="421"/>
    </location>
</feature>
<feature type="region of interest" description="Disordered" evidence="2">
    <location>
        <begin position="639"/>
        <end position="659"/>
    </location>
</feature>
<proteinExistence type="predicted"/>
<organism evidence="3 4">
    <name type="scientific">Plectus sambesii</name>
    <dbReference type="NCBI Taxonomy" id="2011161"/>
    <lineage>
        <taxon>Eukaryota</taxon>
        <taxon>Metazoa</taxon>
        <taxon>Ecdysozoa</taxon>
        <taxon>Nematoda</taxon>
        <taxon>Chromadorea</taxon>
        <taxon>Plectida</taxon>
        <taxon>Plectina</taxon>
        <taxon>Plectoidea</taxon>
        <taxon>Plectidae</taxon>
        <taxon>Plectus</taxon>
    </lineage>
</organism>
<dbReference type="WBParaSite" id="PSAMB.scaffold44size97270.g1178.t1">
    <property type="protein sequence ID" value="PSAMB.scaffold44size97270.g1178.t1"/>
    <property type="gene ID" value="PSAMB.scaffold44size97270.g1178"/>
</dbReference>
<reference evidence="4" key="1">
    <citation type="submission" date="2022-11" db="UniProtKB">
        <authorList>
            <consortium name="WormBaseParasite"/>
        </authorList>
    </citation>
    <scope>IDENTIFICATION</scope>
</reference>
<keyword evidence="3" id="KW-1185">Reference proteome</keyword>
<feature type="coiled-coil region" evidence="1">
    <location>
        <begin position="182"/>
        <end position="219"/>
    </location>
</feature>
<feature type="compositionally biased region" description="Basic and acidic residues" evidence="2">
    <location>
        <begin position="503"/>
        <end position="525"/>
    </location>
</feature>
<sequence length="659" mass="73589">MPSSSSDSQRLKEDILESDRMSRMQSEERDDRGERESSVCSVSFSVSSATSAQNVKYNSAEEEVDALRYLVRQQKRQIADQESKMRQLQSNMQMTLESKSAAEEAAKNRRNEAELEIKQLKEAIRNAKDTALADCKRLLAHTKEKLLAAEADLDVETKRHSDAFRKSQNELSQTRGDLATALEESDQRRVQMEKETEKLRKAEADIKSQSEQITRLEAFVAQLKLKLSVNIQTVVEQQAKLTASEAKLAAQKTFVQELQAKIGAKDSAIQTMRKKLFDAMQMLPDLDTPRKLKTIFENEMESVLPDIVDITLKNGTYYSDNERRSRAKVEAALRLCEEIEELEASNEQLLQEYEEAVSENTEKIAAVALTTISNASSSSICNPDLGESTTKDADVDLPVRSSPEEFKKQSECYETESRMEAKCSLPEEETLNRSELPTSDLNVQQTCESPKRVTFPDSNENLTPEKQEDQCNNANETHSSSESSPPMQAKEVCKSTEAVTPLESDRQQKQENEKKLNEDKKEKVASAKKVSKSAVPQMQKAKNFTSKQDTGRQASTIKPEPICVAENSSKEEAKKSCDSVAVVDECASEVANAVADAIADAHAGAKAVIEQLENESPPQVAAKDEQLLNSMKKLESLRQRLNQKKAANKLPESTPKESE</sequence>
<feature type="compositionally biased region" description="Basic and acidic residues" evidence="2">
    <location>
        <begin position="9"/>
        <end position="37"/>
    </location>
</feature>
<feature type="compositionally biased region" description="Polar residues" evidence="2">
    <location>
        <begin position="540"/>
        <end position="556"/>
    </location>
</feature>
<evidence type="ECO:0000313" key="3">
    <source>
        <dbReference type="Proteomes" id="UP000887566"/>
    </source>
</evidence>
<dbReference type="AlphaFoldDB" id="A0A914WMT6"/>
<protein>
    <submittedName>
        <fullName evidence="4">Uncharacterized protein</fullName>
    </submittedName>
</protein>
<evidence type="ECO:0000256" key="1">
    <source>
        <dbReference type="SAM" id="Coils"/>
    </source>
</evidence>
<feature type="region of interest" description="Disordered" evidence="2">
    <location>
        <begin position="376"/>
        <end position="576"/>
    </location>
</feature>
<feature type="coiled-coil region" evidence="1">
    <location>
        <begin position="57"/>
        <end position="130"/>
    </location>
</feature>
<feature type="coiled-coil region" evidence="1">
    <location>
        <begin position="332"/>
        <end position="359"/>
    </location>
</feature>
<dbReference type="Proteomes" id="UP000887566">
    <property type="component" value="Unplaced"/>
</dbReference>
<dbReference type="Gene3D" id="1.20.5.340">
    <property type="match status" value="1"/>
</dbReference>
<accession>A0A914WMT6</accession>
<feature type="compositionally biased region" description="Polar residues" evidence="2">
    <location>
        <begin position="470"/>
        <end position="486"/>
    </location>
</feature>
<feature type="compositionally biased region" description="Polar residues" evidence="2">
    <location>
        <begin position="433"/>
        <end position="448"/>
    </location>
</feature>
<keyword evidence="1" id="KW-0175">Coiled coil</keyword>
<evidence type="ECO:0000313" key="4">
    <source>
        <dbReference type="WBParaSite" id="PSAMB.scaffold44size97270.g1178.t1"/>
    </source>
</evidence>
<feature type="region of interest" description="Disordered" evidence="2">
    <location>
        <begin position="1"/>
        <end position="43"/>
    </location>
</feature>